<feature type="compositionally biased region" description="Basic and acidic residues" evidence="1">
    <location>
        <begin position="70"/>
        <end position="95"/>
    </location>
</feature>
<evidence type="ECO:0000313" key="3">
    <source>
        <dbReference type="Proteomes" id="UP000562929"/>
    </source>
</evidence>
<sequence>MFHTLHCPRCRAWLYCPGRVGASAVQPQTRGDHSSPGPPKALARSGREWAVPPRTPKVETLWAVGGSPHHRPEIHQGQPRDAHAPRAARRGESPRVPKPAASARARDPGINARGGTRTLTPGPAAAGSRAPKRSAHVRPPAAEPLCGGPVQ</sequence>
<feature type="region of interest" description="Disordered" evidence="1">
    <location>
        <begin position="23"/>
        <end position="151"/>
    </location>
</feature>
<organism evidence="2 3">
    <name type="scientific">Ophiocordyceps camponoti-floridani</name>
    <dbReference type="NCBI Taxonomy" id="2030778"/>
    <lineage>
        <taxon>Eukaryota</taxon>
        <taxon>Fungi</taxon>
        <taxon>Dikarya</taxon>
        <taxon>Ascomycota</taxon>
        <taxon>Pezizomycotina</taxon>
        <taxon>Sordariomycetes</taxon>
        <taxon>Hypocreomycetidae</taxon>
        <taxon>Hypocreales</taxon>
        <taxon>Ophiocordycipitaceae</taxon>
        <taxon>Ophiocordyceps</taxon>
    </lineage>
</organism>
<dbReference type="Proteomes" id="UP000562929">
    <property type="component" value="Unassembled WGS sequence"/>
</dbReference>
<name>A0A8H4Q0A5_9HYPO</name>
<dbReference type="AlphaFoldDB" id="A0A8H4Q0A5"/>
<gene>
    <name evidence="2" type="ORF">GQ602_007404</name>
</gene>
<proteinExistence type="predicted"/>
<comment type="caution">
    <text evidence="2">The sequence shown here is derived from an EMBL/GenBank/DDBJ whole genome shotgun (WGS) entry which is preliminary data.</text>
</comment>
<protein>
    <submittedName>
        <fullName evidence="2">Uncharacterized protein</fullName>
    </submittedName>
</protein>
<dbReference type="EMBL" id="JAACLJ010000010">
    <property type="protein sequence ID" value="KAF4580483.1"/>
    <property type="molecule type" value="Genomic_DNA"/>
</dbReference>
<evidence type="ECO:0000313" key="2">
    <source>
        <dbReference type="EMBL" id="KAF4580483.1"/>
    </source>
</evidence>
<keyword evidence="3" id="KW-1185">Reference proteome</keyword>
<evidence type="ECO:0000256" key="1">
    <source>
        <dbReference type="SAM" id="MobiDB-lite"/>
    </source>
</evidence>
<reference evidence="2 3" key="1">
    <citation type="journal article" date="2020" name="G3 (Bethesda)">
        <title>Genetic Underpinnings of Host Manipulation by Ophiocordyceps as Revealed by Comparative Transcriptomics.</title>
        <authorList>
            <person name="Will I."/>
            <person name="Das B."/>
            <person name="Trinh T."/>
            <person name="Brachmann A."/>
            <person name="Ohm R.A."/>
            <person name="de Bekker C."/>
        </authorList>
    </citation>
    <scope>NUCLEOTIDE SEQUENCE [LARGE SCALE GENOMIC DNA]</scope>
    <source>
        <strain evidence="2 3">EC05</strain>
    </source>
</reference>
<accession>A0A8H4Q0A5</accession>